<feature type="transmembrane region" description="Helical" evidence="11">
    <location>
        <begin position="887"/>
        <end position="905"/>
    </location>
</feature>
<gene>
    <name evidence="12" type="ORF">SO802_000865</name>
</gene>
<evidence type="ECO:0000256" key="1">
    <source>
        <dbReference type="ARBA" id="ARBA00004477"/>
    </source>
</evidence>
<organism evidence="12 13">
    <name type="scientific">Lithocarpus litseifolius</name>
    <dbReference type="NCBI Taxonomy" id="425828"/>
    <lineage>
        <taxon>Eukaryota</taxon>
        <taxon>Viridiplantae</taxon>
        <taxon>Streptophyta</taxon>
        <taxon>Embryophyta</taxon>
        <taxon>Tracheophyta</taxon>
        <taxon>Spermatophyta</taxon>
        <taxon>Magnoliopsida</taxon>
        <taxon>eudicotyledons</taxon>
        <taxon>Gunneridae</taxon>
        <taxon>Pentapetalae</taxon>
        <taxon>rosids</taxon>
        <taxon>fabids</taxon>
        <taxon>Fagales</taxon>
        <taxon>Fagaceae</taxon>
        <taxon>Lithocarpus</taxon>
    </lineage>
</organism>
<dbReference type="SUPFAM" id="SSF53649">
    <property type="entry name" value="Alkaline phosphatase-like"/>
    <property type="match status" value="1"/>
</dbReference>
<protein>
    <recommendedName>
        <fullName evidence="14">GPI ethanolamine phosphate transferase 3</fullName>
    </recommendedName>
</protein>
<comment type="caution">
    <text evidence="12">The sequence shown here is derived from an EMBL/GenBank/DDBJ whole genome shotgun (WGS) entry which is preliminary data.</text>
</comment>
<sequence length="954" mass="106641">MERWWRWRSGSEKWVPWLILLLHIVSILIFTRGFLLTRTELPFYSHCSDASQSPCFSSSSSSNSSRCWTKPAIDRLVIIVLDALRFDFVAPSTFFEESKPWMDKLKVIQRLASERGSSARIFKAIADPPTTSLQRLKGLTTGGLPTFIDVGNSFGAPAIVEDNFIHQLVQNGKRVVMMGDDTWTQLFPDHFKKSFPYPSFNVKDLHTVDNGCIDHLLPTLYEEDWDVLIAHFLGVDHAGHIFGVDSTPMIEKLEQYNAILEKVIEMLESQSGPGGIHENTLLLVMGDHGQTLNGDHGGGSPEEVETSMFAMSFKKPILSIPYEFHTPTCEQDLDGKKFCISSIQQLDFAVTMTALLGVPFPYGSIGRVNADLYGLVADTLNLEDARLENCQNQSKLEQWMQNYVNVLCINSWQVKRYVDVYSASSVIGFSHEDLLQIADIYAQAEENWSHTKKSLLDKNECCDSLLPALKRQIDLYVNFLTSVAELARSKWTEFNLNMMGIGFGIMLVSLLIHFLAIKRVNKQYGASFTSRGDSGISFGLICACFVVIIRASSFLSNSYILEEGKVANFLLATTGFVKLRYSIMKKKMLLEAVVFVLLITFCRFSIEVGLSKQAATSQFLNESTSLMTSIASGLPSWTLIAKVVPLLVLILLAYLLYKTISSRSCKGIWKYVIMGTILSYLLIAVHWASESSIRSLALVSNVIGRNCIPQIIYTIGFGQLLLLAFGWQFNKDKFFDGKENLVIKTIGMLSAWSSVVILLSGQQGPLVALASIIGGYCIVRLDNIEQDAKDNICDVSAVDPLSVTQWNLLAVCLFFCTGHWCAFDGLRYGAAFIGFDEFILIRQAILLTIDTFGFSHILPIFGLPFLVACQYMLSQKRFILVRLSQAYMMYGLITAATVTVTMLCVTIHRRHLMVWGLFAPKFVFDVVGLILADVLICLASLFCFGQVEDDVPKS</sequence>
<keyword evidence="8 11" id="KW-1133">Transmembrane helix</keyword>
<evidence type="ECO:0000256" key="3">
    <source>
        <dbReference type="ARBA" id="ARBA00008695"/>
    </source>
</evidence>
<comment type="pathway">
    <text evidence="2">Glycolipid biosynthesis; glycosylphosphatidylinositol-anchor biosynthesis.</text>
</comment>
<evidence type="ECO:0000256" key="2">
    <source>
        <dbReference type="ARBA" id="ARBA00004687"/>
    </source>
</evidence>
<dbReference type="InterPro" id="IPR017850">
    <property type="entry name" value="Alkaline_phosphatase_core_sf"/>
</dbReference>
<dbReference type="PANTHER" id="PTHR23071">
    <property type="entry name" value="PHOSPHATIDYLINOSITOL GLYCAN"/>
    <property type="match status" value="1"/>
</dbReference>
<dbReference type="GO" id="GO:0051377">
    <property type="term" value="F:mannose-ethanolamine phosphotransferase activity"/>
    <property type="evidence" value="ECO:0007669"/>
    <property type="project" value="InterPro"/>
</dbReference>
<evidence type="ECO:0000256" key="6">
    <source>
        <dbReference type="ARBA" id="ARBA00022692"/>
    </source>
</evidence>
<feature type="transmembrane region" description="Helical" evidence="11">
    <location>
        <begin position="926"/>
        <end position="947"/>
    </location>
</feature>
<feature type="transmembrane region" description="Helical" evidence="11">
    <location>
        <begin position="496"/>
        <end position="516"/>
    </location>
</feature>
<feature type="transmembrane region" description="Helical" evidence="11">
    <location>
        <begin position="668"/>
        <end position="688"/>
    </location>
</feature>
<evidence type="ECO:0000313" key="12">
    <source>
        <dbReference type="EMBL" id="KAL0013796.1"/>
    </source>
</evidence>
<evidence type="ECO:0000256" key="4">
    <source>
        <dbReference type="ARBA" id="ARBA00022502"/>
    </source>
</evidence>
<keyword evidence="5" id="KW-0808">Transferase</keyword>
<dbReference type="InterPro" id="IPR037675">
    <property type="entry name" value="PIG-O_N"/>
</dbReference>
<dbReference type="EMBL" id="JAZDWU010000001">
    <property type="protein sequence ID" value="KAL0013796.1"/>
    <property type="molecule type" value="Genomic_DNA"/>
</dbReference>
<keyword evidence="4" id="KW-0337">GPI-anchor biosynthesis</keyword>
<dbReference type="InterPro" id="IPR002591">
    <property type="entry name" value="Phosphodiest/P_Trfase"/>
</dbReference>
<name>A0AAW2DTR1_9ROSI</name>
<dbReference type="GO" id="GO:0005789">
    <property type="term" value="C:endoplasmic reticulum membrane"/>
    <property type="evidence" value="ECO:0007669"/>
    <property type="project" value="UniProtKB-SubCell"/>
</dbReference>
<evidence type="ECO:0000256" key="7">
    <source>
        <dbReference type="ARBA" id="ARBA00022824"/>
    </source>
</evidence>
<evidence type="ECO:0000256" key="5">
    <source>
        <dbReference type="ARBA" id="ARBA00022679"/>
    </source>
</evidence>
<accession>A0AAW2DTR1</accession>
<dbReference type="PANTHER" id="PTHR23071:SF1">
    <property type="entry name" value="GPI ETHANOLAMINE PHOSPHATE TRANSFERASE 3"/>
    <property type="match status" value="1"/>
</dbReference>
<keyword evidence="10" id="KW-0325">Glycoprotein</keyword>
<keyword evidence="7" id="KW-0256">Endoplasmic reticulum</keyword>
<proteinExistence type="inferred from homology"/>
<reference evidence="12 13" key="1">
    <citation type="submission" date="2024-01" db="EMBL/GenBank/DDBJ databases">
        <title>A telomere-to-telomere, gap-free genome of sweet tea (Lithocarpus litseifolius).</title>
        <authorList>
            <person name="Zhou J."/>
        </authorList>
    </citation>
    <scope>NUCLEOTIDE SEQUENCE [LARGE SCALE GENOMIC DNA]</scope>
    <source>
        <strain evidence="12">Zhou-2022a</strain>
        <tissue evidence="12">Leaf</tissue>
    </source>
</reference>
<feature type="transmembrane region" description="Helical" evidence="11">
    <location>
        <begin position="708"/>
        <end position="729"/>
    </location>
</feature>
<feature type="transmembrane region" description="Helical" evidence="11">
    <location>
        <begin position="844"/>
        <end position="867"/>
    </location>
</feature>
<evidence type="ECO:0000256" key="10">
    <source>
        <dbReference type="ARBA" id="ARBA00023180"/>
    </source>
</evidence>
<keyword evidence="9 11" id="KW-0472">Membrane</keyword>
<dbReference type="InterPro" id="IPR039524">
    <property type="entry name" value="PIGO/GPI13"/>
</dbReference>
<evidence type="ECO:0000256" key="11">
    <source>
        <dbReference type="SAM" id="Phobius"/>
    </source>
</evidence>
<keyword evidence="6 11" id="KW-0812">Transmembrane</keyword>
<evidence type="ECO:0008006" key="14">
    <source>
        <dbReference type="Google" id="ProtNLM"/>
    </source>
</evidence>
<feature type="transmembrane region" description="Helical" evidence="11">
    <location>
        <begin position="14"/>
        <end position="35"/>
    </location>
</feature>
<comment type="subcellular location">
    <subcellularLocation>
        <location evidence="1">Endoplasmic reticulum membrane</location>
        <topology evidence="1">Multi-pass membrane protein</topology>
    </subcellularLocation>
</comment>
<dbReference type="Pfam" id="PF01663">
    <property type="entry name" value="Phosphodiest"/>
    <property type="match status" value="1"/>
</dbReference>
<comment type="similarity">
    <text evidence="3">Belongs to the PIGG/PIGN/PIGO family. PIGO subfamily.</text>
</comment>
<dbReference type="GO" id="GO:0006506">
    <property type="term" value="P:GPI anchor biosynthetic process"/>
    <property type="evidence" value="ECO:0007669"/>
    <property type="project" value="UniProtKB-KW"/>
</dbReference>
<feature type="transmembrane region" description="Helical" evidence="11">
    <location>
        <begin position="588"/>
        <end position="606"/>
    </location>
</feature>
<feature type="transmembrane region" description="Helical" evidence="11">
    <location>
        <begin position="806"/>
        <end position="823"/>
    </location>
</feature>
<dbReference type="Gene3D" id="3.40.720.10">
    <property type="entry name" value="Alkaline Phosphatase, subunit A"/>
    <property type="match status" value="1"/>
</dbReference>
<dbReference type="AlphaFoldDB" id="A0AAW2DTR1"/>
<dbReference type="CDD" id="cd16023">
    <property type="entry name" value="GPI_EPT_3"/>
    <property type="match status" value="1"/>
</dbReference>
<dbReference type="Proteomes" id="UP001459277">
    <property type="component" value="Unassembled WGS sequence"/>
</dbReference>
<evidence type="ECO:0000256" key="9">
    <source>
        <dbReference type="ARBA" id="ARBA00023136"/>
    </source>
</evidence>
<feature type="transmembrane region" description="Helical" evidence="11">
    <location>
        <begin position="634"/>
        <end position="656"/>
    </location>
</feature>
<keyword evidence="13" id="KW-1185">Reference proteome</keyword>
<evidence type="ECO:0000256" key="8">
    <source>
        <dbReference type="ARBA" id="ARBA00022989"/>
    </source>
</evidence>
<evidence type="ECO:0000313" key="13">
    <source>
        <dbReference type="Proteomes" id="UP001459277"/>
    </source>
</evidence>
<feature type="transmembrane region" description="Helical" evidence="11">
    <location>
        <begin position="741"/>
        <end position="761"/>
    </location>
</feature>